<dbReference type="EMBL" id="JARUXG010000014">
    <property type="protein sequence ID" value="MDG6782863.1"/>
    <property type="molecule type" value="Genomic_DNA"/>
</dbReference>
<keyword evidence="2 4" id="KW-0378">Hydrolase</keyword>
<dbReference type="Pfam" id="PF12146">
    <property type="entry name" value="Hydrolase_4"/>
    <property type="match status" value="1"/>
</dbReference>
<dbReference type="RefSeq" id="WP_005201443.1">
    <property type="nucleotide sequence ID" value="NZ_CP136136.1"/>
</dbReference>
<dbReference type="GO" id="GO:0052689">
    <property type="term" value="F:carboxylic ester hydrolase activity"/>
    <property type="evidence" value="ECO:0007669"/>
    <property type="project" value="UniProtKB-ARBA"/>
</dbReference>
<dbReference type="InterPro" id="IPR029058">
    <property type="entry name" value="AB_hydrolase_fold"/>
</dbReference>
<evidence type="ECO:0000256" key="2">
    <source>
        <dbReference type="ARBA" id="ARBA00022801"/>
    </source>
</evidence>
<evidence type="ECO:0000259" key="3">
    <source>
        <dbReference type="Pfam" id="PF12146"/>
    </source>
</evidence>
<dbReference type="Gene3D" id="1.10.10.800">
    <property type="match status" value="1"/>
</dbReference>
<dbReference type="Gene3D" id="3.40.50.1820">
    <property type="entry name" value="alpha/beta hydrolase"/>
    <property type="match status" value="1"/>
</dbReference>
<comment type="similarity">
    <text evidence="1">Belongs to the AB hydrolase superfamily.</text>
</comment>
<evidence type="ECO:0000256" key="1">
    <source>
        <dbReference type="ARBA" id="ARBA00008645"/>
    </source>
</evidence>
<dbReference type="PANTHER" id="PTHR22946:SF9">
    <property type="entry name" value="POLYKETIDE TRANSFERASE AF380"/>
    <property type="match status" value="1"/>
</dbReference>
<dbReference type="PANTHER" id="PTHR22946">
    <property type="entry name" value="DIENELACTONE HYDROLASE DOMAIN-CONTAINING PROTEIN-RELATED"/>
    <property type="match status" value="1"/>
</dbReference>
<dbReference type="SUPFAM" id="SSF53474">
    <property type="entry name" value="alpha/beta-Hydrolases"/>
    <property type="match status" value="1"/>
</dbReference>
<dbReference type="AlphaFoldDB" id="A0AAW6RF09"/>
<dbReference type="InterPro" id="IPR050261">
    <property type="entry name" value="FrsA_esterase"/>
</dbReference>
<protein>
    <submittedName>
        <fullName evidence="4">Alpha/beta fold hydrolase</fullName>
    </submittedName>
</protein>
<accession>A0AAW6RF09</accession>
<evidence type="ECO:0000313" key="4">
    <source>
        <dbReference type="EMBL" id="MDG6782863.1"/>
    </source>
</evidence>
<feature type="domain" description="Serine aminopeptidase S33" evidence="3">
    <location>
        <begin position="38"/>
        <end position="270"/>
    </location>
</feature>
<dbReference type="InterPro" id="IPR022742">
    <property type="entry name" value="Hydrolase_4"/>
</dbReference>
<sequence>MTAPSGAQSVRFPSSGIDCDAWFFAGSSGSPFEVDGKRPVVVMAHGFAGTKDSGLAPFAQRFAKAGLAVFAFDYRGFGLSGGQPRQQISLERQADDYRAAIVAAKKQPGVDPDRVILWGVSQSGGHALTVSSGRTDIAAVVSVIPLVNGLAAGRVAYDQVGGAAIARSTASAVASAVSSKLGRGPKMMRVVGKPGDRDAALTAPGFLESYLAIAGPSWRNEVDASVGLEIGGFRADKHVGDIAAPVLVQIADHDSAAPPHSAAKTAFKARAEVRHYPCDHFDVFEGNDWFEPCVGHAISFLARHLAEQTVSTR</sequence>
<proteinExistence type="inferred from homology"/>
<comment type="caution">
    <text evidence="4">The sequence shown here is derived from an EMBL/GenBank/DDBJ whole genome shotgun (WGS) entry which is preliminary data.</text>
</comment>
<reference evidence="4" key="1">
    <citation type="submission" date="2023-04" db="EMBL/GenBank/DDBJ databases">
        <title>Characterization and analysis of the complete genome of Gordonia rubripertincta 112, the degrader of aromatic and aliphatic compounds.</title>
        <authorList>
            <person name="Frantsuzova E."/>
            <person name="Bogun A."/>
            <person name="Delegan Y."/>
        </authorList>
    </citation>
    <scope>NUCLEOTIDE SEQUENCE</scope>
    <source>
        <strain evidence="4">112</strain>
    </source>
</reference>
<gene>
    <name evidence="4" type="ORF">QBL07_18770</name>
</gene>
<name>A0AAW6RF09_GORRU</name>
<organism evidence="4">
    <name type="scientific">Gordonia rubripertincta</name>
    <name type="common">Rhodococcus corallinus</name>
    <dbReference type="NCBI Taxonomy" id="36822"/>
    <lineage>
        <taxon>Bacteria</taxon>
        <taxon>Bacillati</taxon>
        <taxon>Actinomycetota</taxon>
        <taxon>Actinomycetes</taxon>
        <taxon>Mycobacteriales</taxon>
        <taxon>Gordoniaceae</taxon>
        <taxon>Gordonia</taxon>
    </lineage>
</organism>